<dbReference type="InterPro" id="IPR020139">
    <property type="entry name" value="DUF2642"/>
</dbReference>
<dbReference type="Proteomes" id="UP001389717">
    <property type="component" value="Unassembled WGS sequence"/>
</dbReference>
<name>A0ABU9K7Z0_9BACI</name>
<evidence type="ECO:0000313" key="2">
    <source>
        <dbReference type="Proteomes" id="UP001389717"/>
    </source>
</evidence>
<gene>
    <name evidence="1" type="ORF">AAEO50_07585</name>
</gene>
<dbReference type="EMBL" id="JBBYAF010000011">
    <property type="protein sequence ID" value="MEL3972137.1"/>
    <property type="molecule type" value="Genomic_DNA"/>
</dbReference>
<accession>A0ABU9K7Z0</accession>
<organism evidence="1 2">
    <name type="scientific">Rossellomorea oryzaecorticis</name>
    <dbReference type="NCBI Taxonomy" id="1396505"/>
    <lineage>
        <taxon>Bacteria</taxon>
        <taxon>Bacillati</taxon>
        <taxon>Bacillota</taxon>
        <taxon>Bacilli</taxon>
        <taxon>Bacillales</taxon>
        <taxon>Bacillaceae</taxon>
        <taxon>Rossellomorea</taxon>
    </lineage>
</organism>
<reference evidence="1 2" key="1">
    <citation type="submission" date="2024-04" db="EMBL/GenBank/DDBJ databases">
        <title>Bacillus oryzaecorticis sp. nov., a moderately halophilic bacterium isolated from rice husks.</title>
        <authorList>
            <person name="Zhu H.-S."/>
        </authorList>
    </citation>
    <scope>NUCLEOTIDE SEQUENCE [LARGE SCALE GENOMIC DNA]</scope>
    <source>
        <strain evidence="1 2">ZC255</strain>
    </source>
</reference>
<comment type="caution">
    <text evidence="1">The sequence shown here is derived from an EMBL/GenBank/DDBJ whole genome shotgun (WGS) entry which is preliminary data.</text>
</comment>
<dbReference type="Pfam" id="PF10842">
    <property type="entry name" value="DUF2642"/>
    <property type="match status" value="1"/>
</dbReference>
<evidence type="ECO:0000313" key="1">
    <source>
        <dbReference type="EMBL" id="MEL3972137.1"/>
    </source>
</evidence>
<sequence>MYSMYPYRTNPQAPSNGPMQVVVVEPYVYAALKSLIGKRVVIDTSRGSVSGTVADAKPDHVVVQEHDSSFFVRICEIVWVMPEN</sequence>
<keyword evidence="2" id="KW-1185">Reference proteome</keyword>
<dbReference type="RefSeq" id="WP_341982119.1">
    <property type="nucleotide sequence ID" value="NZ_JBBYAF010000011.1"/>
</dbReference>
<proteinExistence type="predicted"/>
<protein>
    <submittedName>
        <fullName evidence="1">YuzF family protein</fullName>
    </submittedName>
</protein>